<dbReference type="GO" id="GO:0004315">
    <property type="term" value="F:3-oxoacyl-[acyl-carrier-protein] synthase activity"/>
    <property type="evidence" value="ECO:0007669"/>
    <property type="project" value="InterPro"/>
</dbReference>
<dbReference type="SUPFAM" id="SSF53901">
    <property type="entry name" value="Thiolase-like"/>
    <property type="match status" value="1"/>
</dbReference>
<dbReference type="AlphaFoldDB" id="A0A918I2S3"/>
<keyword evidence="7" id="KW-1185">Reference proteome</keyword>
<proteinExistence type="inferred from homology"/>
<evidence type="ECO:0000256" key="3">
    <source>
        <dbReference type="ARBA" id="ARBA00023315"/>
    </source>
</evidence>
<dbReference type="InterPro" id="IPR014030">
    <property type="entry name" value="Ketoacyl_synth_N"/>
</dbReference>
<dbReference type="InterPro" id="IPR018201">
    <property type="entry name" value="Ketoacyl_synth_AS"/>
</dbReference>
<dbReference type="Pfam" id="PF00109">
    <property type="entry name" value="ketoacyl-synt"/>
    <property type="match status" value="1"/>
</dbReference>
<feature type="domain" description="Ketosynthase family 3 (KS3)" evidence="5">
    <location>
        <begin position="3"/>
        <end position="406"/>
    </location>
</feature>
<dbReference type="PROSITE" id="PS52004">
    <property type="entry name" value="KS3_2"/>
    <property type="match status" value="1"/>
</dbReference>
<dbReference type="InterPro" id="IPR014031">
    <property type="entry name" value="Ketoacyl_synth_C"/>
</dbReference>
<dbReference type="EMBL" id="BMTP01000021">
    <property type="protein sequence ID" value="GGU63398.1"/>
    <property type="molecule type" value="Genomic_DNA"/>
</dbReference>
<evidence type="ECO:0000256" key="4">
    <source>
        <dbReference type="RuleBase" id="RU003694"/>
    </source>
</evidence>
<dbReference type="Pfam" id="PF02801">
    <property type="entry name" value="Ketoacyl-synt_C"/>
    <property type="match status" value="1"/>
</dbReference>
<accession>A0A918I2S3</accession>
<dbReference type="Gene3D" id="3.40.47.10">
    <property type="match status" value="1"/>
</dbReference>
<keyword evidence="3" id="KW-0012">Acyltransferase</keyword>
<dbReference type="PANTHER" id="PTHR11712">
    <property type="entry name" value="POLYKETIDE SYNTHASE-RELATED"/>
    <property type="match status" value="1"/>
</dbReference>
<evidence type="ECO:0000313" key="6">
    <source>
        <dbReference type="EMBL" id="GGU63398.1"/>
    </source>
</evidence>
<dbReference type="FunFam" id="3.40.47.10:FF:000018">
    <property type="entry name" value="3-oxoacyl-[acyl-carrier-protein] synthase 2"/>
    <property type="match status" value="1"/>
</dbReference>
<reference evidence="6" key="2">
    <citation type="submission" date="2020-09" db="EMBL/GenBank/DDBJ databases">
        <authorList>
            <person name="Sun Q."/>
            <person name="Ohkuma M."/>
        </authorList>
    </citation>
    <scope>NUCLEOTIDE SEQUENCE</scope>
    <source>
        <strain evidence="6">JCM 4391</strain>
    </source>
</reference>
<protein>
    <submittedName>
        <fullName evidence="6">3-oxoacyl-[acyl-carrier-protein] synthase 2</fullName>
    </submittedName>
</protein>
<dbReference type="FunFam" id="3.40.47.10:FF:000029">
    <property type="entry name" value="3-oxoacyl-[acyl-carrier-protein] synthase 1"/>
    <property type="match status" value="1"/>
</dbReference>
<dbReference type="InterPro" id="IPR000794">
    <property type="entry name" value="Beta-ketoacyl_synthase"/>
</dbReference>
<dbReference type="InterPro" id="IPR020841">
    <property type="entry name" value="PKS_Beta-ketoAc_synthase_dom"/>
</dbReference>
<dbReference type="InterPro" id="IPR016039">
    <property type="entry name" value="Thiolase-like"/>
</dbReference>
<dbReference type="CDD" id="cd00834">
    <property type="entry name" value="KAS_I_II"/>
    <property type="match status" value="1"/>
</dbReference>
<dbReference type="SMART" id="SM00825">
    <property type="entry name" value="PKS_KS"/>
    <property type="match status" value="1"/>
</dbReference>
<dbReference type="NCBIfam" id="NF005589">
    <property type="entry name" value="PRK07314.1"/>
    <property type="match status" value="1"/>
</dbReference>
<comment type="similarity">
    <text evidence="1 4">Belongs to the thiolase-like superfamily. Beta-ketoacyl-ACP synthases family.</text>
</comment>
<dbReference type="PROSITE" id="PS00606">
    <property type="entry name" value="KS3_1"/>
    <property type="match status" value="1"/>
</dbReference>
<evidence type="ECO:0000259" key="5">
    <source>
        <dbReference type="PROSITE" id="PS52004"/>
    </source>
</evidence>
<evidence type="ECO:0000256" key="2">
    <source>
        <dbReference type="ARBA" id="ARBA00022679"/>
    </source>
</evidence>
<dbReference type="GO" id="GO:0030497">
    <property type="term" value="P:fatty acid elongation"/>
    <property type="evidence" value="ECO:0007669"/>
    <property type="project" value="UniProtKB-ARBA"/>
</dbReference>
<dbReference type="PANTHER" id="PTHR11712:SF347">
    <property type="entry name" value="BETA KETOACYL-ACYL CARRIER PROTEIN SYNTHASE"/>
    <property type="match status" value="1"/>
</dbReference>
<gene>
    <name evidence="6" type="ORF">GCM10010274_60200</name>
</gene>
<reference evidence="6" key="1">
    <citation type="journal article" date="2014" name="Int. J. Syst. Evol. Microbiol.">
        <title>Complete genome sequence of Corynebacterium casei LMG S-19264T (=DSM 44701T), isolated from a smear-ripened cheese.</title>
        <authorList>
            <consortium name="US DOE Joint Genome Institute (JGI-PGF)"/>
            <person name="Walter F."/>
            <person name="Albersmeier A."/>
            <person name="Kalinowski J."/>
            <person name="Ruckert C."/>
        </authorList>
    </citation>
    <scope>NUCLEOTIDE SEQUENCE</scope>
    <source>
        <strain evidence="6">JCM 4391</strain>
    </source>
</reference>
<evidence type="ECO:0000256" key="1">
    <source>
        <dbReference type="ARBA" id="ARBA00008467"/>
    </source>
</evidence>
<sequence>MGNRDIAVTGIGMLSPAGIGLEENWHRLCRGLSLADRDPLLDGLRADFSCAVRGFNAASVLGHKVARRLDTFAQFAVVAARQAVADAGLDPAQWQSERVGVVLGVGSNSLHSYEKPFSLLEQDRADFMSPFNIPRSLPNMAAGEIALDLGARGVCFTTSSACASGTTALGTAMDLLRSGRCDIVLAGGSESGRSRMTAASFWRMGALSSRRDDPEAASRPFDTERDGFVLGEGAAVLVLERAGEAHRRRARLRGYLAGYGATADGYHPTAPAPTGESAEAAIRAALLDAGCGADSIDHINAHGTSTRLNDETEALVLRKVFPAGPPITANKSVLGHALGAAGALEAAVTLLSLMHAKIPPTANLQCQDAALELNIVTKTPRERRMRTAVSTSFGFGGHNAVLVMRGSRPD</sequence>
<name>A0A918I2S3_9ACTN</name>
<evidence type="ECO:0000313" key="7">
    <source>
        <dbReference type="Proteomes" id="UP000636661"/>
    </source>
</evidence>
<comment type="caution">
    <text evidence="6">The sequence shown here is derived from an EMBL/GenBank/DDBJ whole genome shotgun (WGS) entry which is preliminary data.</text>
</comment>
<keyword evidence="2 4" id="KW-0808">Transferase</keyword>
<organism evidence="6 7">
    <name type="scientific">Streptomyces lavendofoliae</name>
    <dbReference type="NCBI Taxonomy" id="67314"/>
    <lineage>
        <taxon>Bacteria</taxon>
        <taxon>Bacillati</taxon>
        <taxon>Actinomycetota</taxon>
        <taxon>Actinomycetes</taxon>
        <taxon>Kitasatosporales</taxon>
        <taxon>Streptomycetaceae</taxon>
        <taxon>Streptomyces</taxon>
    </lineage>
</organism>
<dbReference type="Proteomes" id="UP000636661">
    <property type="component" value="Unassembled WGS sequence"/>
</dbReference>